<dbReference type="Gene3D" id="1.25.40.20">
    <property type="entry name" value="Ankyrin repeat-containing domain"/>
    <property type="match status" value="2"/>
</dbReference>
<dbReference type="PROSITE" id="PS50297">
    <property type="entry name" value="ANK_REP_REGION"/>
    <property type="match status" value="4"/>
</dbReference>
<dbReference type="STRING" id="137246.A0A401S3R7"/>
<evidence type="ECO:0000256" key="1">
    <source>
        <dbReference type="PROSITE-ProRule" id="PRU00023"/>
    </source>
</evidence>
<accession>A0A401S3R7</accession>
<comment type="caution">
    <text evidence="3">The sequence shown here is derived from an EMBL/GenBank/DDBJ whole genome shotgun (WGS) entry which is preliminary data.</text>
</comment>
<sequence length="1316" mass="146111">MVETLISNTLPPEAEMAERQMQGSLTQSIISSQEENLVAQGIVNEKTNSHSRDSELTLTDLLRPLSNESMTNAFTPMNMSPLMDSEIALNDGSATVEPLAERKDALPVDLLAALNKMPLMVSVTPVIQALSSANGKSAIDAGIQDNLGLKTGTVTLHDNDTQDDDDLTQITHCEPDSQTSRKTDQLEQTSIEFSNKSETEVNTSKCETIDKLAKEPILHTTDTDLTTSSQQDNVAGSITLQKSSRKRALIDFTCPCCELSASRIQNLDFNDGSAGWTALHEASVAGFHEAVGLLLSAGAHVDCKGLNGVTPLQDAVKGGHFEESRNSKMAAMSDRALTLKRKTENTHQAERHMEFNKNTQNTVATNNIIENQATSVDVRQPQRSVTTRHMLKLRSQLSSHPEQQITQCNSLNNKSQAAGRDEIQNVASSVALKEIMTKPISCTSDSVVVPDGTTEADIALRRSARIRNSVCQLSDQMEKTTESKQPSAENLQQNILTLKPCLAGSENTTKATLSCKEKIKMEEGTSQESRNSKMAAMSDRALTLKRKTENTHQAERHMEFNKNTQNTVATNNIIENQATSVDVRQPQRSVTTRHMLKLRSQLSSHPEQQITQCNSLNNKSQAAGRDEIQNVASFVDVKGTKTPEPINCTSDSVVVPDGTTEAQTALRRSTRIRNSISGLTSKTEETSTGFKQPSAENFQQNILTLKPCAALSKSPTKATKNYREKIRMEKGTSHESRNSKMAAMNDRTLTLKRKTENTHQAKSHMESNKKTQSTVATCIVMENQATSVDMRQPQRNVTTRHMLKIQSPLSSHSEQQIMQYCPMPDIFTPTSESHIPKLSALNKKNGKGETRLHLAAMKGDLTSVRSLISAGININSKDNAGWTALHEACSRGFINIIQELLKAGADVNSRGMHGVLPLHDAVSRSHYEAVKLLLQYGADPKQKSAAGRSAFDELADDKIKDLLETHCNGEVTVQEQSQPIIDQQNVEYREEKKLTESIAGDPTASHDLTKEMPQDGLVGSSVRASSGSSNDNCASCDDKQIPLPLNNAKDLESPPNHESITMTLNEIEMKEERMMKCKLKEHENAAQFELELSQVQKVLNEVLTKHKAEKEDLVKKIRISPGSFKQGTLQKQLTALVSRQRRFLNLLRKRKALDQKLRNYKLKQEVQQNNTGSCHKAELLASGLIKSKDGAIHRNPVQWIKALLGDQIPVSKKFAWSKVTYKKKELSEYSSMIKSSSKLPEMHPISQSTTLTDKTSSMLPQCRTFRDPSPKIQEEKSSSNFMQFHEVLLIRNEEFLPCHIMDQYWKFYTECDEWNF</sequence>
<feature type="repeat" description="ANK" evidence="1">
    <location>
        <begin position="847"/>
        <end position="879"/>
    </location>
</feature>
<dbReference type="PROSITE" id="PS50088">
    <property type="entry name" value="ANK_REPEAT"/>
    <property type="match status" value="4"/>
</dbReference>
<protein>
    <recommendedName>
        <fullName evidence="5">RAMA domain-containing protein</fullName>
    </recommendedName>
</protein>
<keyword evidence="4" id="KW-1185">Reference proteome</keyword>
<evidence type="ECO:0008006" key="5">
    <source>
        <dbReference type="Google" id="ProtNLM"/>
    </source>
</evidence>
<dbReference type="PRINTS" id="PR01415">
    <property type="entry name" value="ANKYRIN"/>
</dbReference>
<feature type="repeat" description="ANK" evidence="1">
    <location>
        <begin position="913"/>
        <end position="945"/>
    </location>
</feature>
<dbReference type="Pfam" id="PF12796">
    <property type="entry name" value="Ank_2"/>
    <property type="match status" value="1"/>
</dbReference>
<feature type="repeat" description="ANK" evidence="1">
    <location>
        <begin position="274"/>
        <end position="306"/>
    </location>
</feature>
<dbReference type="Pfam" id="PF00023">
    <property type="entry name" value="Ank"/>
    <property type="match status" value="1"/>
</dbReference>
<dbReference type="Proteomes" id="UP000287033">
    <property type="component" value="Unassembled WGS sequence"/>
</dbReference>
<dbReference type="InterPro" id="IPR042334">
    <property type="entry name" value="ANKRD31"/>
</dbReference>
<evidence type="ECO:0000313" key="3">
    <source>
        <dbReference type="EMBL" id="GCC25012.1"/>
    </source>
</evidence>
<evidence type="ECO:0000313" key="4">
    <source>
        <dbReference type="Proteomes" id="UP000287033"/>
    </source>
</evidence>
<reference evidence="3 4" key="1">
    <citation type="journal article" date="2018" name="Nat. Ecol. Evol.">
        <title>Shark genomes provide insights into elasmobranch evolution and the origin of vertebrates.</title>
        <authorList>
            <person name="Hara Y"/>
            <person name="Yamaguchi K"/>
            <person name="Onimaru K"/>
            <person name="Kadota M"/>
            <person name="Koyanagi M"/>
            <person name="Keeley SD"/>
            <person name="Tatsumi K"/>
            <person name="Tanaka K"/>
            <person name="Motone F"/>
            <person name="Kageyama Y"/>
            <person name="Nozu R"/>
            <person name="Adachi N"/>
            <person name="Nishimura O"/>
            <person name="Nakagawa R"/>
            <person name="Tanegashima C"/>
            <person name="Kiyatake I"/>
            <person name="Matsumoto R"/>
            <person name="Murakumo K"/>
            <person name="Nishida K"/>
            <person name="Terakita A"/>
            <person name="Kuratani S"/>
            <person name="Sato K"/>
            <person name="Hyodo S Kuraku.S."/>
        </authorList>
    </citation>
    <scope>NUCLEOTIDE SEQUENCE [LARGE SCALE GENOMIC DNA]</scope>
</reference>
<feature type="repeat" description="ANK" evidence="1">
    <location>
        <begin position="880"/>
        <end position="912"/>
    </location>
</feature>
<gene>
    <name evidence="3" type="ORF">chiPu_0003416</name>
</gene>
<proteinExistence type="predicted"/>
<feature type="region of interest" description="Disordered" evidence="2">
    <location>
        <begin position="996"/>
        <end position="1038"/>
    </location>
</feature>
<feature type="compositionally biased region" description="Low complexity" evidence="2">
    <location>
        <begin position="1018"/>
        <end position="1029"/>
    </location>
</feature>
<dbReference type="OrthoDB" id="366390at2759"/>
<keyword evidence="1" id="KW-0040">ANK repeat</keyword>
<dbReference type="SMART" id="SM00248">
    <property type="entry name" value="ANK"/>
    <property type="match status" value="4"/>
</dbReference>
<dbReference type="InterPro" id="IPR036770">
    <property type="entry name" value="Ankyrin_rpt-contain_sf"/>
</dbReference>
<dbReference type="SUPFAM" id="SSF48403">
    <property type="entry name" value="Ankyrin repeat"/>
    <property type="match status" value="2"/>
</dbReference>
<dbReference type="PANTHER" id="PTHR24176">
    <property type="entry name" value="ANKYRIN REPEAT DOMAIN-CONTAINING PROTEIN 31-RELATED"/>
    <property type="match status" value="1"/>
</dbReference>
<evidence type="ECO:0000256" key="2">
    <source>
        <dbReference type="SAM" id="MobiDB-lite"/>
    </source>
</evidence>
<name>A0A401S3R7_CHIPU</name>
<organism evidence="3 4">
    <name type="scientific">Chiloscyllium punctatum</name>
    <name type="common">Brownbanded bambooshark</name>
    <name type="synonym">Hemiscyllium punctatum</name>
    <dbReference type="NCBI Taxonomy" id="137246"/>
    <lineage>
        <taxon>Eukaryota</taxon>
        <taxon>Metazoa</taxon>
        <taxon>Chordata</taxon>
        <taxon>Craniata</taxon>
        <taxon>Vertebrata</taxon>
        <taxon>Chondrichthyes</taxon>
        <taxon>Elasmobranchii</taxon>
        <taxon>Galeomorphii</taxon>
        <taxon>Galeoidea</taxon>
        <taxon>Orectolobiformes</taxon>
        <taxon>Hemiscylliidae</taxon>
        <taxon>Chiloscyllium</taxon>
    </lineage>
</organism>
<dbReference type="PANTHER" id="PTHR24176:SF14">
    <property type="entry name" value="ANKYRIN REPEAT DOMAIN-CONTAINING PROTEIN 31"/>
    <property type="match status" value="1"/>
</dbReference>
<dbReference type="EMBL" id="BEZZ01000073">
    <property type="protein sequence ID" value="GCC25012.1"/>
    <property type="molecule type" value="Genomic_DNA"/>
</dbReference>
<dbReference type="InterPro" id="IPR002110">
    <property type="entry name" value="Ankyrin_rpt"/>
</dbReference>